<evidence type="ECO:0000313" key="2">
    <source>
        <dbReference type="Proteomes" id="UP000010796"/>
    </source>
</evidence>
<organism evidence="1 2">
    <name type="scientific">Echinicola vietnamensis (strain DSM 17526 / LMG 23754 / KMM 6221)</name>
    <dbReference type="NCBI Taxonomy" id="926556"/>
    <lineage>
        <taxon>Bacteria</taxon>
        <taxon>Pseudomonadati</taxon>
        <taxon>Bacteroidota</taxon>
        <taxon>Cytophagia</taxon>
        <taxon>Cytophagales</taxon>
        <taxon>Cyclobacteriaceae</taxon>
        <taxon>Echinicola</taxon>
    </lineage>
</organism>
<dbReference type="eggNOG" id="COG0603">
    <property type="taxonomic scope" value="Bacteria"/>
</dbReference>
<sequence>MKTFNIIFRDHKDDKFEITETNNSKCIYIPSGNNKISDKSLQDNISWLIKEKHLKPSDEVTEFLNAAVSVYTADQLVSRDQHGFQNWSRYLKLYLPVVNLDKWKHAKEDFQSALNFLTGDHWELFLRRRQSGPHTPKKSESDTNISKVSLLSGGLDSFIGVTDLLASGHDIAVVGHHKSQGFENMTQTRIINLLTSEFKDRKIEQFLFNAQPVQLNNKYGKEPSSRSRSILFIALGITVANSFGNDIPLYIPENGLISLNIPLTFSRIGSSSTRTTHPHFLMLLRNVLDNLGIDNKIINPYQYCTKGEMIRDTKGPDFIKKHFNESVSCAHPNSKNVNVKRKNSTNQKNCGYCTPCIIRRAALKFADLDDDKYYVYEMNESQLPHKDDIGRDYRAFKMAIARLKKDKPKLSLHVLRSGPLPNKKDDLLKYVGVYERGMKEVEDLIK</sequence>
<protein>
    <submittedName>
        <fullName evidence="1">Uncharacterized protein</fullName>
    </submittedName>
</protein>
<dbReference type="Proteomes" id="UP000010796">
    <property type="component" value="Chromosome"/>
</dbReference>
<dbReference type="RefSeq" id="WP_015265183.1">
    <property type="nucleotide sequence ID" value="NC_019904.1"/>
</dbReference>
<dbReference type="InterPro" id="IPR014729">
    <property type="entry name" value="Rossmann-like_a/b/a_fold"/>
</dbReference>
<dbReference type="AlphaFoldDB" id="L0FUQ2"/>
<dbReference type="STRING" id="926556.Echvi_1350"/>
<evidence type="ECO:0000313" key="1">
    <source>
        <dbReference type="EMBL" id="AGA77619.1"/>
    </source>
</evidence>
<dbReference type="KEGG" id="evi:Echvi_1350"/>
<reference evidence="2" key="1">
    <citation type="submission" date="2012-02" db="EMBL/GenBank/DDBJ databases">
        <title>The complete genome of Echinicola vietnamensis DSM 17526.</title>
        <authorList>
            <person name="Lucas S."/>
            <person name="Copeland A."/>
            <person name="Lapidus A."/>
            <person name="Glavina del Rio T."/>
            <person name="Dalin E."/>
            <person name="Tice H."/>
            <person name="Bruce D."/>
            <person name="Goodwin L."/>
            <person name="Pitluck S."/>
            <person name="Peters L."/>
            <person name="Ovchinnikova G."/>
            <person name="Teshima H."/>
            <person name="Kyrpides N."/>
            <person name="Mavromatis K."/>
            <person name="Ivanova N."/>
            <person name="Brettin T."/>
            <person name="Detter J.C."/>
            <person name="Han C."/>
            <person name="Larimer F."/>
            <person name="Land M."/>
            <person name="Hauser L."/>
            <person name="Markowitz V."/>
            <person name="Cheng J.-F."/>
            <person name="Hugenholtz P."/>
            <person name="Woyke T."/>
            <person name="Wu D."/>
            <person name="Brambilla E."/>
            <person name="Klenk H.-P."/>
            <person name="Eisen J.A."/>
        </authorList>
    </citation>
    <scope>NUCLEOTIDE SEQUENCE [LARGE SCALE GENOMIC DNA]</scope>
    <source>
        <strain evidence="2">DSM 17526 / LMG 23754 / KMM 6221</strain>
    </source>
</reference>
<dbReference type="InterPro" id="IPR049676">
    <property type="entry name" value="QatC"/>
</dbReference>
<keyword evidence="2" id="KW-1185">Reference proteome</keyword>
<proteinExistence type="predicted"/>
<dbReference type="HOGENOM" id="CLU_048552_0_1_10"/>
<dbReference type="EMBL" id="CP003346">
    <property type="protein sequence ID" value="AGA77619.1"/>
    <property type="molecule type" value="Genomic_DNA"/>
</dbReference>
<dbReference type="PATRIC" id="fig|926556.3.peg.1433"/>
<name>L0FUQ2_ECHVK</name>
<accession>L0FUQ2</accession>
<dbReference type="NCBIfam" id="NF041925">
    <property type="entry name" value="QatC"/>
    <property type="match status" value="1"/>
</dbReference>
<dbReference type="Gene3D" id="3.40.50.620">
    <property type="entry name" value="HUPs"/>
    <property type="match status" value="1"/>
</dbReference>
<gene>
    <name evidence="1" type="ordered locus">Echvi_1350</name>
</gene>
<dbReference type="OrthoDB" id="9789567at2"/>